<evidence type="ECO:0000256" key="2">
    <source>
        <dbReference type="ARBA" id="ARBA00023242"/>
    </source>
</evidence>
<dbReference type="EMBL" id="MCGN01000003">
    <property type="protein sequence ID" value="ORY98547.1"/>
    <property type="molecule type" value="Genomic_DNA"/>
</dbReference>
<feature type="compositionally biased region" description="Basic and acidic residues" evidence="3">
    <location>
        <begin position="104"/>
        <end position="124"/>
    </location>
</feature>
<dbReference type="InterPro" id="IPR023780">
    <property type="entry name" value="Chromo_domain"/>
</dbReference>
<dbReference type="Gene3D" id="2.40.50.40">
    <property type="match status" value="2"/>
</dbReference>
<comment type="caution">
    <text evidence="5">The sequence shown here is derived from an EMBL/GenBank/DDBJ whole genome shotgun (WGS) entry which is preliminary data.</text>
</comment>
<dbReference type="CDD" id="cd00024">
    <property type="entry name" value="CD_CSD"/>
    <property type="match status" value="1"/>
</dbReference>
<feature type="compositionally biased region" description="Acidic residues" evidence="3">
    <location>
        <begin position="178"/>
        <end position="191"/>
    </location>
</feature>
<dbReference type="AlphaFoldDB" id="A0A1X2HHK0"/>
<accession>A0A1X2HHK0</accession>
<dbReference type="InterPro" id="IPR051219">
    <property type="entry name" value="Heterochromatin_chromo-domain"/>
</dbReference>
<evidence type="ECO:0000313" key="6">
    <source>
        <dbReference type="Proteomes" id="UP000242180"/>
    </source>
</evidence>
<dbReference type="OMA" id="DNTWEKE"/>
<dbReference type="InParanoid" id="A0A1X2HHK0"/>
<keyword evidence="6" id="KW-1185">Reference proteome</keyword>
<dbReference type="InterPro" id="IPR016197">
    <property type="entry name" value="Chromo-like_dom_sf"/>
</dbReference>
<dbReference type="PANTHER" id="PTHR22812">
    <property type="entry name" value="CHROMOBOX PROTEIN"/>
    <property type="match status" value="1"/>
</dbReference>
<comment type="subcellular location">
    <subcellularLocation>
        <location evidence="1">Nucleus</location>
    </subcellularLocation>
</comment>
<feature type="compositionally biased region" description="Basic and acidic residues" evidence="3">
    <location>
        <begin position="66"/>
        <end position="77"/>
    </location>
</feature>
<name>A0A1X2HHK0_SYNRA</name>
<organism evidence="5 6">
    <name type="scientific">Syncephalastrum racemosum</name>
    <name type="common">Filamentous fungus</name>
    <dbReference type="NCBI Taxonomy" id="13706"/>
    <lineage>
        <taxon>Eukaryota</taxon>
        <taxon>Fungi</taxon>
        <taxon>Fungi incertae sedis</taxon>
        <taxon>Mucoromycota</taxon>
        <taxon>Mucoromycotina</taxon>
        <taxon>Mucoromycetes</taxon>
        <taxon>Mucorales</taxon>
        <taxon>Syncephalastraceae</taxon>
        <taxon>Syncephalastrum</taxon>
    </lineage>
</organism>
<dbReference type="Pfam" id="PF01393">
    <property type="entry name" value="Chromo_shadow"/>
    <property type="match status" value="1"/>
</dbReference>
<sequence>MSASDEDVYEVEAILHHRARRARGGDVLEYEIKWVGYSEDDNTWERESNINAGDLLRNYWQQFGGEKAHQEAIEKARGSSKSSAKTKKRGRPSKESPAATNETEETKARPEKETHTERDTHTGKEAALPSKEASPEWEAIISDKEDTEEYIDVTEAATVNEAAVEEDHQSPVLGLPEEGLEDSDYEPEVEELATKASAVMTSTETVPTTETKRTLSTARFRRGKHSVSSAPEPAAKRARNDLDSEQEDEDEYMLKTTEQDTAKESPAYMTYPTDKKSSRLEDTFETKKLAKIGTQDVIFDANWPPASMSWEKDAVSVEYVVKEPSVTELKDVNSLYAVVKWRGGLISMHPCSLVREKCPNQLIAFYESRLMFRN</sequence>
<dbReference type="Pfam" id="PF00385">
    <property type="entry name" value="Chromo"/>
    <property type="match status" value="1"/>
</dbReference>
<protein>
    <recommendedName>
        <fullName evidence="4">Chromo domain-containing protein</fullName>
    </recommendedName>
</protein>
<dbReference type="GO" id="GO:0005634">
    <property type="term" value="C:nucleus"/>
    <property type="evidence" value="ECO:0007669"/>
    <property type="project" value="UniProtKB-SubCell"/>
</dbReference>
<dbReference type="SMART" id="SM00300">
    <property type="entry name" value="ChSh"/>
    <property type="match status" value="1"/>
</dbReference>
<feature type="domain" description="Chromo" evidence="4">
    <location>
        <begin position="9"/>
        <end position="71"/>
    </location>
</feature>
<evidence type="ECO:0000259" key="4">
    <source>
        <dbReference type="PROSITE" id="PS50013"/>
    </source>
</evidence>
<feature type="region of interest" description="Disordered" evidence="3">
    <location>
        <begin position="160"/>
        <end position="252"/>
    </location>
</feature>
<dbReference type="InterPro" id="IPR000953">
    <property type="entry name" value="Chromo/chromo_shadow_dom"/>
</dbReference>
<dbReference type="Proteomes" id="UP000242180">
    <property type="component" value="Unassembled WGS sequence"/>
</dbReference>
<gene>
    <name evidence="5" type="ORF">BCR43DRAFT_487721</name>
</gene>
<dbReference type="OrthoDB" id="433924at2759"/>
<dbReference type="SUPFAM" id="SSF54160">
    <property type="entry name" value="Chromo domain-like"/>
    <property type="match status" value="2"/>
</dbReference>
<evidence type="ECO:0000256" key="3">
    <source>
        <dbReference type="SAM" id="MobiDB-lite"/>
    </source>
</evidence>
<keyword evidence="2" id="KW-0539">Nucleus</keyword>
<evidence type="ECO:0000256" key="1">
    <source>
        <dbReference type="ARBA" id="ARBA00004123"/>
    </source>
</evidence>
<proteinExistence type="predicted"/>
<dbReference type="PROSITE" id="PS50013">
    <property type="entry name" value="CHROMO_2"/>
    <property type="match status" value="1"/>
</dbReference>
<dbReference type="STRING" id="13706.A0A1X2HHK0"/>
<dbReference type="InterPro" id="IPR008251">
    <property type="entry name" value="Chromo_shadow_dom"/>
</dbReference>
<reference evidence="5 6" key="1">
    <citation type="submission" date="2016-07" db="EMBL/GenBank/DDBJ databases">
        <title>Pervasive Adenine N6-methylation of Active Genes in Fungi.</title>
        <authorList>
            <consortium name="DOE Joint Genome Institute"/>
            <person name="Mondo S.J."/>
            <person name="Dannebaum R.O."/>
            <person name="Kuo R.C."/>
            <person name="Labutti K."/>
            <person name="Haridas S."/>
            <person name="Kuo A."/>
            <person name="Salamov A."/>
            <person name="Ahrendt S.R."/>
            <person name="Lipzen A."/>
            <person name="Sullivan W."/>
            <person name="Andreopoulos W.B."/>
            <person name="Clum A."/>
            <person name="Lindquist E."/>
            <person name="Daum C."/>
            <person name="Ramamoorthy G.K."/>
            <person name="Gryganskyi A."/>
            <person name="Culley D."/>
            <person name="Magnuson J.K."/>
            <person name="James T.Y."/>
            <person name="O'Malley M.A."/>
            <person name="Stajich J.E."/>
            <person name="Spatafora J.W."/>
            <person name="Visel A."/>
            <person name="Grigoriev I.V."/>
        </authorList>
    </citation>
    <scope>NUCLEOTIDE SEQUENCE [LARGE SCALE GENOMIC DNA]</scope>
    <source>
        <strain evidence="5 6">NRRL 2496</strain>
    </source>
</reference>
<evidence type="ECO:0000313" key="5">
    <source>
        <dbReference type="EMBL" id="ORY98547.1"/>
    </source>
</evidence>
<dbReference type="SMART" id="SM00298">
    <property type="entry name" value="CHROMO"/>
    <property type="match status" value="1"/>
</dbReference>
<feature type="region of interest" description="Disordered" evidence="3">
    <location>
        <begin position="65"/>
        <end position="148"/>
    </location>
</feature>